<dbReference type="CDD" id="cd04647">
    <property type="entry name" value="LbH_MAT_like"/>
    <property type="match status" value="1"/>
</dbReference>
<feature type="region of interest" description="Disordered" evidence="1">
    <location>
        <begin position="189"/>
        <end position="210"/>
    </location>
</feature>
<proteinExistence type="predicted"/>
<name>A0A059KHI6_9BURK</name>
<dbReference type="GO" id="GO:0016740">
    <property type="term" value="F:transferase activity"/>
    <property type="evidence" value="ECO:0007669"/>
    <property type="project" value="UniProtKB-KW"/>
</dbReference>
<accession>A0A059KHI6</accession>
<dbReference type="SUPFAM" id="SSF51161">
    <property type="entry name" value="Trimeric LpxA-like enzymes"/>
    <property type="match status" value="1"/>
</dbReference>
<dbReference type="Gene3D" id="2.160.10.10">
    <property type="entry name" value="Hexapeptide repeat proteins"/>
    <property type="match status" value="1"/>
</dbReference>
<dbReference type="eggNOG" id="COG0110">
    <property type="taxonomic scope" value="Bacteria"/>
</dbReference>
<dbReference type="Proteomes" id="UP000026714">
    <property type="component" value="Unassembled WGS sequence"/>
</dbReference>
<reference evidence="2 3" key="1">
    <citation type="journal article" date="2014" name="FEMS Microbiol. Ecol.">
        <title>Sphaerotilus natans encrusted with nanoball-shaped Fe(III) oxide minerals formed by nitrate-reducing mixotrophic Fe(II) oxidation.</title>
        <authorList>
            <person name="Park S."/>
            <person name="Kim D.H."/>
            <person name="Lee J.H."/>
            <person name="Hur H.G."/>
        </authorList>
    </citation>
    <scope>NUCLEOTIDE SEQUENCE [LARGE SCALE GENOMIC DNA]</scope>
    <source>
        <strain evidence="2 3">DSM 6575</strain>
    </source>
</reference>
<dbReference type="InterPro" id="IPR011004">
    <property type="entry name" value="Trimer_LpxA-like_sf"/>
</dbReference>
<dbReference type="EMBL" id="AZRA01000108">
    <property type="protein sequence ID" value="KDB50845.1"/>
    <property type="molecule type" value="Genomic_DNA"/>
</dbReference>
<dbReference type="STRING" id="34103.SAMN05421778_104240"/>
<evidence type="ECO:0000256" key="1">
    <source>
        <dbReference type="SAM" id="MobiDB-lite"/>
    </source>
</evidence>
<feature type="compositionally biased region" description="Low complexity" evidence="1">
    <location>
        <begin position="193"/>
        <end position="202"/>
    </location>
</feature>
<comment type="caution">
    <text evidence="2">The sequence shown here is derived from an EMBL/GenBank/DDBJ whole genome shotgun (WGS) entry which is preliminary data.</text>
</comment>
<evidence type="ECO:0000313" key="3">
    <source>
        <dbReference type="Proteomes" id="UP000026714"/>
    </source>
</evidence>
<dbReference type="AlphaFoldDB" id="A0A059KHI6"/>
<dbReference type="RefSeq" id="WP_241462044.1">
    <property type="nucleotide sequence ID" value="NZ_AZRA01000108.1"/>
</dbReference>
<keyword evidence="2" id="KW-0808">Transferase</keyword>
<dbReference type="InterPro" id="IPR051159">
    <property type="entry name" value="Hexapeptide_acetyltransf"/>
</dbReference>
<organism evidence="2 3">
    <name type="scientific">Sphaerotilus natans subsp. natans DSM 6575</name>
    <dbReference type="NCBI Taxonomy" id="1286631"/>
    <lineage>
        <taxon>Bacteria</taxon>
        <taxon>Pseudomonadati</taxon>
        <taxon>Pseudomonadota</taxon>
        <taxon>Betaproteobacteria</taxon>
        <taxon>Burkholderiales</taxon>
        <taxon>Sphaerotilaceae</taxon>
        <taxon>Sphaerotilus</taxon>
    </lineage>
</organism>
<keyword evidence="3" id="KW-1185">Reference proteome</keyword>
<protein>
    <submittedName>
        <fullName evidence="2">Acetyltransferase</fullName>
    </submittedName>
</protein>
<evidence type="ECO:0000313" key="2">
    <source>
        <dbReference type="EMBL" id="KDB50845.1"/>
    </source>
</evidence>
<sequence length="210" mass="22816">MNTLALRAALNRWRRRLLWPLRFRVLFGERSQGRDLPHTRIAPSTCIEHEAGLRLGDHVFIGHFNLIEASAGVTIGDGVQITSHCAIVTHSSHRSLRLLGPAFATWAGPGERPGWIAAPVEIGAWSYIGPHCVIEAGSRIGRGSVVRAGTRVRGSFPDFAILEGSPAQVVGDSRDGDATLLQRHPQCREHHAAWSAAPAPGSADDDTHRR</sequence>
<gene>
    <name evidence="2" type="ORF">X805_35370</name>
</gene>
<dbReference type="PANTHER" id="PTHR23416">
    <property type="entry name" value="SIALIC ACID SYNTHASE-RELATED"/>
    <property type="match status" value="1"/>
</dbReference>
<dbReference type="PATRIC" id="fig|1286631.3.peg.3453"/>